<name>A0A6S6RBA9_9FIRM</name>
<sequence>MTKLKQLIQVITRAHIYIQTHNYPDQDALATAYGLQFLLESQDINSTICYSGQIDKYNTLNMVELLKISPLNMEEVTFTKEDEVILVDSQQGNVNVKSFEGRKIACIDHHPKQDTKGYLFYDIRSEIGACSTIIGEYFMENKLKPSKEVATALLYGIKLDTDNLTKRVSVHDVEMFAYLFKNADLKILKKLESSSLRKADLNAYQEAMRNLRIYGRVGIARIGDDCSEAIIGSISDFLLSLSEVDVTLVYSYRVGGLKFSIRSEAGIIDAGKIIKEALTDLGDGGGHATMAAGFIPNLNTSQEINQAASLVEQRVLSIINKVRKDIFLMDEL</sequence>
<evidence type="ECO:0000313" key="4">
    <source>
        <dbReference type="Proteomes" id="UP000515561"/>
    </source>
</evidence>
<dbReference type="SUPFAM" id="SSF64182">
    <property type="entry name" value="DHH phosphoesterases"/>
    <property type="match status" value="1"/>
</dbReference>
<dbReference type="Proteomes" id="UP000515561">
    <property type="component" value="Chromosome"/>
</dbReference>
<feature type="domain" description="DHHA1" evidence="2">
    <location>
        <begin position="217"/>
        <end position="312"/>
    </location>
</feature>
<dbReference type="Pfam" id="PF02272">
    <property type="entry name" value="DHHA1"/>
    <property type="match status" value="1"/>
</dbReference>
<dbReference type="InterPro" id="IPR003156">
    <property type="entry name" value="DHHA1_dom"/>
</dbReference>
<dbReference type="Gene3D" id="3.10.310.30">
    <property type="match status" value="1"/>
</dbReference>
<dbReference type="PANTHER" id="PTHR47618:SF1">
    <property type="entry name" value="BIFUNCTIONAL OLIGORIBONUCLEASE AND PAP PHOSPHATASE NRNA"/>
    <property type="match status" value="1"/>
</dbReference>
<proteinExistence type="predicted"/>
<organism evidence="3 4">
    <name type="scientific">Anaerocolumna cellulosilytica</name>
    <dbReference type="NCBI Taxonomy" id="433286"/>
    <lineage>
        <taxon>Bacteria</taxon>
        <taxon>Bacillati</taxon>
        <taxon>Bacillota</taxon>
        <taxon>Clostridia</taxon>
        <taxon>Lachnospirales</taxon>
        <taxon>Lachnospiraceae</taxon>
        <taxon>Anaerocolumna</taxon>
    </lineage>
</organism>
<evidence type="ECO:0000313" key="3">
    <source>
        <dbReference type="EMBL" id="BCJ96780.1"/>
    </source>
</evidence>
<dbReference type="Pfam" id="PF01368">
    <property type="entry name" value="DHH"/>
    <property type="match status" value="1"/>
</dbReference>
<dbReference type="InterPro" id="IPR038763">
    <property type="entry name" value="DHH_sf"/>
</dbReference>
<gene>
    <name evidence="3" type="ORF">acsn021_43490</name>
</gene>
<reference evidence="3 4" key="1">
    <citation type="journal article" date="2016" name="Int. J. Syst. Evol. Microbiol.">
        <title>Descriptions of Anaerotaenia torta gen. nov., sp. nov. and Anaerocolumna cellulosilytica gen. nov., sp. nov. isolated from a methanogenic reactor of cattle waste.</title>
        <authorList>
            <person name="Uek A."/>
            <person name="Ohtaki Y."/>
            <person name="Kaku N."/>
            <person name="Ueki K."/>
        </authorList>
    </citation>
    <scope>NUCLEOTIDE SEQUENCE [LARGE SCALE GENOMIC DNA]</scope>
    <source>
        <strain evidence="3 4">SN021</strain>
    </source>
</reference>
<dbReference type="Gene3D" id="3.90.1640.10">
    <property type="entry name" value="inorganic pyrophosphatase (n-terminal core)"/>
    <property type="match status" value="1"/>
</dbReference>
<dbReference type="InterPro" id="IPR051319">
    <property type="entry name" value="Oligoribo/pAp-PDE_c-di-AMP_PDE"/>
</dbReference>
<dbReference type="EMBL" id="AP023367">
    <property type="protein sequence ID" value="BCJ96780.1"/>
    <property type="molecule type" value="Genomic_DNA"/>
</dbReference>
<dbReference type="GO" id="GO:0003676">
    <property type="term" value="F:nucleic acid binding"/>
    <property type="evidence" value="ECO:0007669"/>
    <property type="project" value="InterPro"/>
</dbReference>
<protein>
    <submittedName>
        <fullName evidence="3">Uncharacterized protein</fullName>
    </submittedName>
</protein>
<dbReference type="RefSeq" id="WP_184092205.1">
    <property type="nucleotide sequence ID" value="NZ_AP023367.1"/>
</dbReference>
<feature type="domain" description="DDH" evidence="1">
    <location>
        <begin position="15"/>
        <end position="157"/>
    </location>
</feature>
<evidence type="ECO:0000259" key="1">
    <source>
        <dbReference type="Pfam" id="PF01368"/>
    </source>
</evidence>
<dbReference type="InterPro" id="IPR001667">
    <property type="entry name" value="DDH_dom"/>
</dbReference>
<keyword evidence="4" id="KW-1185">Reference proteome</keyword>
<dbReference type="KEGG" id="acel:acsn021_43490"/>
<accession>A0A6S6RBA9</accession>
<evidence type="ECO:0000259" key="2">
    <source>
        <dbReference type="Pfam" id="PF02272"/>
    </source>
</evidence>
<dbReference type="PANTHER" id="PTHR47618">
    <property type="entry name" value="BIFUNCTIONAL OLIGORIBONUCLEASE AND PAP PHOSPHATASE NRNA"/>
    <property type="match status" value="1"/>
</dbReference>
<dbReference type="AlphaFoldDB" id="A0A6S6RBA9"/>